<dbReference type="EC" id="3.2.1.21" evidence="6"/>
<dbReference type="Pfam" id="PF14310">
    <property type="entry name" value="Fn3-like"/>
    <property type="match status" value="1"/>
</dbReference>
<dbReference type="PROSITE" id="PS00775">
    <property type="entry name" value="GLYCOSYL_HYDROL_F3"/>
    <property type="match status" value="1"/>
</dbReference>
<sequence>MMKYQEIINRLTLEEKAALMSGKSVWETKDYPEKGIPSIFLSDGPHGIRKQEGEGDHLGLNASVPATCFPTAATLANSWDVDLVERVGQGLGAEANSLGVNVILGPGLNIKRSPLCGRNFEYYSEDPYQAGKLAAAMIRGMQSQGVAATPKHLAVNSQELRRMASDSIVDERTLRELYLTGFEIAVREGNPKAIMSAYNKINGVYANEDKHLLRDILRDEWGFTGFVVSDWGGSNDHVLGVENGSHLEMPGTKKVGQKEIIHAVQSGRLSEQVLNERVDELIDVVLELAHAEKQSVDYSEQHELARQAATESIVLLKNKEQTLPLSSETKIALIGEFAQNPRYQGAGSSLINTRQLDKTVDCIADYPLNVIGYEQGYQRVDKEDRVLVDRAVNLANQAELVLYYMGLDEMSESEGLDRHHISLPKNQLSLLNALVGTGKKIVVVLSAGSVVDMHWDVDVDAVLHGCLSGEAGARAMLDTLTGRVNPSGKLSETYPINLADVPSSDDYPAEGDFALYKEALYVGYRYFTSLDKTVKYPFGYGLSYTDFSYSQLDVTELGVTVTITNTGLVDGAEIVQLYVGKEDSQIYRPAKELKGFKKVYVKAGESKQIFIPFEDYTFRYFNKETGQFEVEAGNYLLYVGASSQDIRLVGEITREGTVDQFPASEQLPTYLTAQVQAVSSQDFAQLLGRPVPEETWKIGQELSLNDPVLKLQFAKSGLARGVHKLLASLLKKAEQKGTPDLNLLFLYNMPFRAMAKMTGDMLDLPMVEGILTIVNGHFFKGLGQLWRAYQAKRKYQKQLS</sequence>
<dbReference type="InterPro" id="IPR026891">
    <property type="entry name" value="Fn3-like"/>
</dbReference>
<evidence type="ECO:0000313" key="7">
    <source>
        <dbReference type="Proteomes" id="UP000075193"/>
    </source>
</evidence>
<evidence type="ECO:0000256" key="4">
    <source>
        <dbReference type="RuleBase" id="RU361161"/>
    </source>
</evidence>
<evidence type="ECO:0000259" key="5">
    <source>
        <dbReference type="SMART" id="SM01217"/>
    </source>
</evidence>
<reference evidence="6 7" key="1">
    <citation type="submission" date="2016-02" db="EMBL/GenBank/DDBJ databases">
        <authorList>
            <consortium name="Pathogen Informatics"/>
        </authorList>
    </citation>
    <scope>NUCLEOTIDE SEQUENCE [LARGE SCALE GENOMIC DNA]</scope>
    <source>
        <strain evidence="6 7">LSS79</strain>
    </source>
</reference>
<dbReference type="SUPFAM" id="SSF52279">
    <property type="entry name" value="Beta-D-glucan exohydrolase, C-terminal domain"/>
    <property type="match status" value="1"/>
</dbReference>
<dbReference type="Gene3D" id="3.40.50.1700">
    <property type="entry name" value="Glycoside hydrolase family 3 C-terminal domain"/>
    <property type="match status" value="1"/>
</dbReference>
<protein>
    <submittedName>
        <fullName evidence="6">Glucocerebrosidase</fullName>
        <ecNumber evidence="6">3.2.1.21</ecNumber>
    </submittedName>
</protein>
<proteinExistence type="inferred from homology"/>
<dbReference type="SUPFAM" id="SSF51445">
    <property type="entry name" value="(Trans)glycosidases"/>
    <property type="match status" value="1"/>
</dbReference>
<comment type="similarity">
    <text evidence="1 4">Belongs to the glycosyl hydrolase 3 family.</text>
</comment>
<dbReference type="InterPro" id="IPR001764">
    <property type="entry name" value="Glyco_hydro_3_N"/>
</dbReference>
<feature type="domain" description="Fibronectin type III-like" evidence="5">
    <location>
        <begin position="573"/>
        <end position="643"/>
    </location>
</feature>
<dbReference type="GO" id="GO:0005975">
    <property type="term" value="P:carbohydrate metabolic process"/>
    <property type="evidence" value="ECO:0007669"/>
    <property type="project" value="InterPro"/>
</dbReference>
<evidence type="ECO:0000256" key="3">
    <source>
        <dbReference type="ARBA" id="ARBA00023277"/>
    </source>
</evidence>
<keyword evidence="2 4" id="KW-0378">Hydrolase</keyword>
<dbReference type="GO" id="GO:0008422">
    <property type="term" value="F:beta-glucosidase activity"/>
    <property type="evidence" value="ECO:0007669"/>
    <property type="project" value="UniProtKB-EC"/>
</dbReference>
<dbReference type="Proteomes" id="UP000075193">
    <property type="component" value="Unassembled WGS sequence"/>
</dbReference>
<dbReference type="SMART" id="SM01217">
    <property type="entry name" value="Fn3_like"/>
    <property type="match status" value="1"/>
</dbReference>
<organism evidence="6 7">
    <name type="scientific">Streptococcus suis</name>
    <dbReference type="NCBI Taxonomy" id="1307"/>
    <lineage>
        <taxon>Bacteria</taxon>
        <taxon>Bacillati</taxon>
        <taxon>Bacillota</taxon>
        <taxon>Bacilli</taxon>
        <taxon>Lactobacillales</taxon>
        <taxon>Streptococcaceae</taxon>
        <taxon>Streptococcus</taxon>
    </lineage>
</organism>
<dbReference type="Pfam" id="PF01915">
    <property type="entry name" value="Glyco_hydro_3_C"/>
    <property type="match status" value="1"/>
</dbReference>
<gene>
    <name evidence="6" type="primary">bglB_2</name>
    <name evidence="6" type="ORF">ERS132441_01087</name>
</gene>
<dbReference type="InterPro" id="IPR036881">
    <property type="entry name" value="Glyco_hydro_3_C_sf"/>
</dbReference>
<dbReference type="InterPro" id="IPR019800">
    <property type="entry name" value="Glyco_hydro_3_AS"/>
</dbReference>
<dbReference type="InterPro" id="IPR017853">
    <property type="entry name" value="GH"/>
</dbReference>
<keyword evidence="4 6" id="KW-0326">Glycosidase</keyword>
<dbReference type="PANTHER" id="PTHR42715">
    <property type="entry name" value="BETA-GLUCOSIDASE"/>
    <property type="match status" value="1"/>
</dbReference>
<dbReference type="PRINTS" id="PR00133">
    <property type="entry name" value="GLHYDRLASE3"/>
</dbReference>
<keyword evidence="3" id="KW-0119">Carbohydrate metabolism</keyword>
<name>A0A0Z8KTF7_STRSU</name>
<evidence type="ECO:0000256" key="1">
    <source>
        <dbReference type="ARBA" id="ARBA00005336"/>
    </source>
</evidence>
<dbReference type="InterPro" id="IPR036962">
    <property type="entry name" value="Glyco_hydro_3_N_sf"/>
</dbReference>
<dbReference type="InterPro" id="IPR002772">
    <property type="entry name" value="Glyco_hydro_3_C"/>
</dbReference>
<dbReference type="EMBL" id="FIIC01000010">
    <property type="protein sequence ID" value="CYV78168.1"/>
    <property type="molecule type" value="Genomic_DNA"/>
</dbReference>
<evidence type="ECO:0000256" key="2">
    <source>
        <dbReference type="ARBA" id="ARBA00022801"/>
    </source>
</evidence>
<accession>A0A0Z8KTF7</accession>
<dbReference type="FunFam" id="2.60.40.10:FF:000495">
    <property type="entry name" value="Periplasmic beta-glucosidase"/>
    <property type="match status" value="1"/>
</dbReference>
<dbReference type="AlphaFoldDB" id="A0A0Z8KTF7"/>
<dbReference type="Pfam" id="PF00933">
    <property type="entry name" value="Glyco_hydro_3"/>
    <property type="match status" value="1"/>
</dbReference>
<dbReference type="Gene3D" id="3.20.20.300">
    <property type="entry name" value="Glycoside hydrolase, family 3, N-terminal domain"/>
    <property type="match status" value="1"/>
</dbReference>
<dbReference type="InterPro" id="IPR013783">
    <property type="entry name" value="Ig-like_fold"/>
</dbReference>
<dbReference type="InterPro" id="IPR050288">
    <property type="entry name" value="Cellulose_deg_GH3"/>
</dbReference>
<dbReference type="Gene3D" id="2.60.40.10">
    <property type="entry name" value="Immunoglobulins"/>
    <property type="match status" value="1"/>
</dbReference>
<dbReference type="PANTHER" id="PTHR42715:SF10">
    <property type="entry name" value="BETA-GLUCOSIDASE"/>
    <property type="match status" value="1"/>
</dbReference>
<evidence type="ECO:0000313" key="6">
    <source>
        <dbReference type="EMBL" id="CYV78168.1"/>
    </source>
</evidence>